<dbReference type="Gene3D" id="3.40.390.30">
    <property type="entry name" value="Metalloproteases ('zincins'), catalytic domain"/>
    <property type="match status" value="1"/>
</dbReference>
<sequence length="181" mass="21509">MTIIIKSSVQRLLKEITNRRIIRKEIQQILNYTEYSRWDLGVFFVGDEIKELNLRYRNINKVTDILSFPFHQAIIPGKLPIPLTPEHKNLGDMIISLPYIIKWCKEHDEIVEKRLPVLYTHGICHLIGYDHENDEGYEMMNKKEQEILKKFWNWKKRCDDNNGSESESEGESESDDENEKD</sequence>
<evidence type="ECO:0000256" key="3">
    <source>
        <dbReference type="ARBA" id="ARBA00022722"/>
    </source>
</evidence>
<dbReference type="InterPro" id="IPR020549">
    <property type="entry name" value="YbeY_CS"/>
</dbReference>
<dbReference type="GO" id="GO:0004519">
    <property type="term" value="F:endonuclease activity"/>
    <property type="evidence" value="ECO:0007669"/>
    <property type="project" value="UniProtKB-KW"/>
</dbReference>
<evidence type="ECO:0008006" key="11">
    <source>
        <dbReference type="Google" id="ProtNLM"/>
    </source>
</evidence>
<organism evidence="9 10">
    <name type="scientific">Rhizophagus clarus</name>
    <dbReference type="NCBI Taxonomy" id="94130"/>
    <lineage>
        <taxon>Eukaryota</taxon>
        <taxon>Fungi</taxon>
        <taxon>Fungi incertae sedis</taxon>
        <taxon>Mucoromycota</taxon>
        <taxon>Glomeromycotina</taxon>
        <taxon>Glomeromycetes</taxon>
        <taxon>Glomerales</taxon>
        <taxon>Glomeraceae</taxon>
        <taxon>Rhizophagus</taxon>
    </lineage>
</organism>
<dbReference type="AlphaFoldDB" id="A0A2Z6Q4L7"/>
<comment type="similarity">
    <text evidence="2">Belongs to the endoribonuclease YbeY family.</text>
</comment>
<dbReference type="PROSITE" id="PS01306">
    <property type="entry name" value="UPF0054"/>
    <property type="match status" value="1"/>
</dbReference>
<dbReference type="EMBL" id="BEXD01000170">
    <property type="protein sequence ID" value="GBB84930.1"/>
    <property type="molecule type" value="Genomic_DNA"/>
</dbReference>
<evidence type="ECO:0000313" key="10">
    <source>
        <dbReference type="Proteomes" id="UP000247702"/>
    </source>
</evidence>
<evidence type="ECO:0000256" key="4">
    <source>
        <dbReference type="ARBA" id="ARBA00022723"/>
    </source>
</evidence>
<feature type="region of interest" description="Disordered" evidence="8">
    <location>
        <begin position="158"/>
        <end position="181"/>
    </location>
</feature>
<protein>
    <recommendedName>
        <fullName evidence="11">WLM domain-containing protein</fullName>
    </recommendedName>
</protein>
<reference evidence="9 10" key="1">
    <citation type="submission" date="2017-11" db="EMBL/GenBank/DDBJ databases">
        <title>The genome of Rhizophagus clarus HR1 reveals common genetic basis of auxotrophy among arbuscular mycorrhizal fungi.</title>
        <authorList>
            <person name="Kobayashi Y."/>
        </authorList>
    </citation>
    <scope>NUCLEOTIDE SEQUENCE [LARGE SCALE GENOMIC DNA]</scope>
    <source>
        <strain evidence="9 10">HR1</strain>
    </source>
</reference>
<accession>A0A2Z6Q4L7</accession>
<proteinExistence type="inferred from homology"/>
<dbReference type="GO" id="GO:0006364">
    <property type="term" value="P:rRNA processing"/>
    <property type="evidence" value="ECO:0007669"/>
    <property type="project" value="InterPro"/>
</dbReference>
<dbReference type="Pfam" id="PF02130">
    <property type="entry name" value="YbeY"/>
    <property type="match status" value="1"/>
</dbReference>
<dbReference type="STRING" id="94130.A0A2Z6Q4L7"/>
<feature type="compositionally biased region" description="Acidic residues" evidence="8">
    <location>
        <begin position="166"/>
        <end position="181"/>
    </location>
</feature>
<dbReference type="InterPro" id="IPR002036">
    <property type="entry name" value="YbeY"/>
</dbReference>
<dbReference type="SUPFAM" id="SSF55486">
    <property type="entry name" value="Metalloproteases ('zincins'), catalytic domain"/>
    <property type="match status" value="1"/>
</dbReference>
<gene>
    <name evidence="9" type="ORF">RclHR1_11500005</name>
</gene>
<dbReference type="HAMAP" id="MF_00009">
    <property type="entry name" value="Endoribonucl_YbeY"/>
    <property type="match status" value="1"/>
</dbReference>
<keyword evidence="10" id="KW-1185">Reference proteome</keyword>
<evidence type="ECO:0000256" key="8">
    <source>
        <dbReference type="SAM" id="MobiDB-lite"/>
    </source>
</evidence>
<dbReference type="InterPro" id="IPR023091">
    <property type="entry name" value="MetalPrtase_cat_dom_sf_prd"/>
</dbReference>
<evidence type="ECO:0000256" key="6">
    <source>
        <dbReference type="ARBA" id="ARBA00022801"/>
    </source>
</evidence>
<dbReference type="GO" id="GO:0004222">
    <property type="term" value="F:metalloendopeptidase activity"/>
    <property type="evidence" value="ECO:0007669"/>
    <property type="project" value="InterPro"/>
</dbReference>
<name>A0A2Z6Q4L7_9GLOM</name>
<evidence type="ECO:0000256" key="2">
    <source>
        <dbReference type="ARBA" id="ARBA00010875"/>
    </source>
</evidence>
<keyword evidence="6" id="KW-0378">Hydrolase</keyword>
<evidence type="ECO:0000256" key="5">
    <source>
        <dbReference type="ARBA" id="ARBA00022759"/>
    </source>
</evidence>
<dbReference type="Proteomes" id="UP000247702">
    <property type="component" value="Unassembled WGS sequence"/>
</dbReference>
<evidence type="ECO:0000256" key="7">
    <source>
        <dbReference type="ARBA" id="ARBA00022833"/>
    </source>
</evidence>
<keyword evidence="7" id="KW-0862">Zinc</keyword>
<comment type="caution">
    <text evidence="9">The sequence shown here is derived from an EMBL/GenBank/DDBJ whole genome shotgun (WGS) entry which is preliminary data.</text>
</comment>
<dbReference type="PANTHER" id="PTHR46986">
    <property type="entry name" value="ENDORIBONUCLEASE YBEY, CHLOROPLASTIC"/>
    <property type="match status" value="1"/>
</dbReference>
<evidence type="ECO:0000256" key="1">
    <source>
        <dbReference type="ARBA" id="ARBA00001947"/>
    </source>
</evidence>
<dbReference type="GO" id="GO:0046872">
    <property type="term" value="F:metal ion binding"/>
    <property type="evidence" value="ECO:0007669"/>
    <property type="project" value="UniProtKB-KW"/>
</dbReference>
<keyword evidence="5" id="KW-0255">Endonuclease</keyword>
<dbReference type="PANTHER" id="PTHR46986:SF1">
    <property type="entry name" value="ENDORIBONUCLEASE YBEY, CHLOROPLASTIC"/>
    <property type="match status" value="1"/>
</dbReference>
<comment type="cofactor">
    <cofactor evidence="1">
        <name>Zn(2+)</name>
        <dbReference type="ChEBI" id="CHEBI:29105"/>
    </cofactor>
</comment>
<keyword evidence="4" id="KW-0479">Metal-binding</keyword>
<evidence type="ECO:0000313" key="9">
    <source>
        <dbReference type="EMBL" id="GBB84930.1"/>
    </source>
</evidence>
<keyword evidence="3" id="KW-0540">Nuclease</keyword>
<dbReference type="NCBIfam" id="TIGR00043">
    <property type="entry name" value="rRNA maturation RNase YbeY"/>
    <property type="match status" value="1"/>
</dbReference>